<protein>
    <recommendedName>
        <fullName evidence="3">Tetratricopeptide repeat protein</fullName>
    </recommendedName>
</protein>
<keyword evidence="2" id="KW-1185">Reference proteome</keyword>
<dbReference type="SUPFAM" id="SSF48452">
    <property type="entry name" value="TPR-like"/>
    <property type="match status" value="1"/>
</dbReference>
<dbReference type="InterPro" id="IPR044631">
    <property type="entry name" value="ETO1-like"/>
</dbReference>
<gene>
    <name evidence="1" type="ORF">Bca52824_023654</name>
</gene>
<dbReference type="InterPro" id="IPR019734">
    <property type="entry name" value="TPR_rpt"/>
</dbReference>
<dbReference type="AlphaFoldDB" id="A0A8X8AUP5"/>
<dbReference type="GO" id="GO:0010105">
    <property type="term" value="P:negative regulation of ethylene-activated signaling pathway"/>
    <property type="evidence" value="ECO:0007669"/>
    <property type="project" value="InterPro"/>
</dbReference>
<dbReference type="Gene3D" id="1.25.40.10">
    <property type="entry name" value="Tetratricopeptide repeat domain"/>
    <property type="match status" value="1"/>
</dbReference>
<dbReference type="PANTHER" id="PTHR44203">
    <property type="entry name" value="ETO1-RELATED"/>
    <property type="match status" value="1"/>
</dbReference>
<dbReference type="OrthoDB" id="1735058at2759"/>
<dbReference type="SMART" id="SM00028">
    <property type="entry name" value="TPR"/>
    <property type="match status" value="2"/>
</dbReference>
<accession>A0A8X8AUP5</accession>
<comment type="caution">
    <text evidence="1">The sequence shown here is derived from an EMBL/GenBank/DDBJ whole genome shotgun (WGS) entry which is preliminary data.</text>
</comment>
<dbReference type="Proteomes" id="UP000886595">
    <property type="component" value="Unassembled WGS sequence"/>
</dbReference>
<sequence>MECAIDSLMDERVVEVLTRVNRSQVLTMAGKASFSESDQQRALGFHRLGFTRLLKKEYREAEETFETALSLDHVCSAIGLARIERNAEAALEEISRILGFKLALECLEMRFCLYLGMDNYEAALRDIQAVLTLCPDYKMFDGKVSARQLWTLVYEHVENWTTADCLMQLYDKWQYLLLLRLNCPEAAMRSLQLAREHASE</sequence>
<dbReference type="InterPro" id="IPR011990">
    <property type="entry name" value="TPR-like_helical_dom_sf"/>
</dbReference>
<name>A0A8X8AUP5_BRACI</name>
<evidence type="ECO:0000313" key="1">
    <source>
        <dbReference type="EMBL" id="KAG2312097.1"/>
    </source>
</evidence>
<reference evidence="1 2" key="1">
    <citation type="submission" date="2020-02" db="EMBL/GenBank/DDBJ databases">
        <authorList>
            <person name="Ma Q."/>
            <person name="Huang Y."/>
            <person name="Song X."/>
            <person name="Pei D."/>
        </authorList>
    </citation>
    <scope>NUCLEOTIDE SEQUENCE [LARGE SCALE GENOMIC DNA]</scope>
    <source>
        <strain evidence="1">Sxm20200214</strain>
        <tissue evidence="1">Leaf</tissue>
    </source>
</reference>
<evidence type="ECO:0000313" key="2">
    <source>
        <dbReference type="Proteomes" id="UP000886595"/>
    </source>
</evidence>
<evidence type="ECO:0008006" key="3">
    <source>
        <dbReference type="Google" id="ProtNLM"/>
    </source>
</evidence>
<dbReference type="EMBL" id="JAAMPC010000005">
    <property type="protein sequence ID" value="KAG2312097.1"/>
    <property type="molecule type" value="Genomic_DNA"/>
</dbReference>
<organism evidence="1 2">
    <name type="scientific">Brassica carinata</name>
    <name type="common">Ethiopian mustard</name>
    <name type="synonym">Abyssinian cabbage</name>
    <dbReference type="NCBI Taxonomy" id="52824"/>
    <lineage>
        <taxon>Eukaryota</taxon>
        <taxon>Viridiplantae</taxon>
        <taxon>Streptophyta</taxon>
        <taxon>Embryophyta</taxon>
        <taxon>Tracheophyta</taxon>
        <taxon>Spermatophyta</taxon>
        <taxon>Magnoliopsida</taxon>
        <taxon>eudicotyledons</taxon>
        <taxon>Gunneridae</taxon>
        <taxon>Pentapetalae</taxon>
        <taxon>rosids</taxon>
        <taxon>malvids</taxon>
        <taxon>Brassicales</taxon>
        <taxon>Brassicaceae</taxon>
        <taxon>Brassiceae</taxon>
        <taxon>Brassica</taxon>
    </lineage>
</organism>
<proteinExistence type="predicted"/>
<dbReference type="PANTHER" id="PTHR44203:SF2">
    <property type="entry name" value="ETO1-LIKE PROTEIN 1"/>
    <property type="match status" value="1"/>
</dbReference>